<feature type="transmembrane region" description="Helical" evidence="6">
    <location>
        <begin position="220"/>
        <end position="240"/>
    </location>
</feature>
<evidence type="ECO:0000256" key="6">
    <source>
        <dbReference type="SAM" id="Phobius"/>
    </source>
</evidence>
<feature type="transmembrane region" description="Helical" evidence="6">
    <location>
        <begin position="160"/>
        <end position="179"/>
    </location>
</feature>
<keyword evidence="5 6" id="KW-0472">Membrane</keyword>
<dbReference type="InterPro" id="IPR000620">
    <property type="entry name" value="EamA_dom"/>
</dbReference>
<name>A0A4V1RTR8_9HYPH</name>
<dbReference type="GO" id="GO:0016020">
    <property type="term" value="C:membrane"/>
    <property type="evidence" value="ECO:0007669"/>
    <property type="project" value="UniProtKB-SubCell"/>
</dbReference>
<feature type="transmembrane region" description="Helical" evidence="6">
    <location>
        <begin position="134"/>
        <end position="154"/>
    </location>
</feature>
<evidence type="ECO:0000259" key="7">
    <source>
        <dbReference type="Pfam" id="PF00892"/>
    </source>
</evidence>
<dbReference type="InterPro" id="IPR050638">
    <property type="entry name" value="AA-Vitamin_Transporters"/>
</dbReference>
<feature type="transmembrane region" description="Helical" evidence="6">
    <location>
        <begin position="47"/>
        <end position="69"/>
    </location>
</feature>
<protein>
    <submittedName>
        <fullName evidence="8">EamA family transporter</fullName>
    </submittedName>
</protein>
<dbReference type="EMBL" id="SDVB01000037">
    <property type="protein sequence ID" value="RYC27837.1"/>
    <property type="molecule type" value="Genomic_DNA"/>
</dbReference>
<feature type="domain" description="EamA" evidence="7">
    <location>
        <begin position="25"/>
        <end position="150"/>
    </location>
</feature>
<dbReference type="SUPFAM" id="SSF103481">
    <property type="entry name" value="Multidrug resistance efflux transporter EmrE"/>
    <property type="match status" value="2"/>
</dbReference>
<evidence type="ECO:0000256" key="2">
    <source>
        <dbReference type="ARBA" id="ARBA00007362"/>
    </source>
</evidence>
<feature type="transmembrane region" description="Helical" evidence="6">
    <location>
        <begin position="252"/>
        <end position="270"/>
    </location>
</feature>
<organism evidence="8 9">
    <name type="scientific">Ciceribacter ferrooxidans</name>
    <dbReference type="NCBI Taxonomy" id="2509717"/>
    <lineage>
        <taxon>Bacteria</taxon>
        <taxon>Pseudomonadati</taxon>
        <taxon>Pseudomonadota</taxon>
        <taxon>Alphaproteobacteria</taxon>
        <taxon>Hyphomicrobiales</taxon>
        <taxon>Rhizobiaceae</taxon>
        <taxon>Ciceribacter</taxon>
    </lineage>
</organism>
<accession>A0A4V1RTR8</accession>
<evidence type="ECO:0000256" key="1">
    <source>
        <dbReference type="ARBA" id="ARBA00004141"/>
    </source>
</evidence>
<evidence type="ECO:0000256" key="4">
    <source>
        <dbReference type="ARBA" id="ARBA00022989"/>
    </source>
</evidence>
<comment type="caution">
    <text evidence="8">The sequence shown here is derived from an EMBL/GenBank/DDBJ whole genome shotgun (WGS) entry which is preliminary data.</text>
</comment>
<evidence type="ECO:0000256" key="5">
    <source>
        <dbReference type="ARBA" id="ARBA00023136"/>
    </source>
</evidence>
<sequence length="308" mass="32225">MTSNSAPVADPVVPQAPSIRGFDILSTAIAPAIWGSTYVVATELLPAGIPLTVAMLRALPAGIALLVIVRTLPRGVWLWRSFLLGAFNFAIFWWLLFVSAYRLPGGVAATVGAIQPLIVLGLSRVVLGSPVRQAAIASAFVGIVGVALLVLTPAARLDPIGIAAGLGGALSMACGTVLSRKWQPPVSALTFTAWQLTAGGLLLLPIALSLEPFPSDLTVANALGFAWLGLIGAAATYFLWLRGIARLEPAVVSFLLFLSPLTAVVLGWLFLDQTLSPAQCSGMVLIVGGIWFGQRSQKKVVSQRLIGN</sequence>
<dbReference type="Pfam" id="PF00892">
    <property type="entry name" value="EamA"/>
    <property type="match status" value="2"/>
</dbReference>
<proteinExistence type="inferred from homology"/>
<feature type="domain" description="EamA" evidence="7">
    <location>
        <begin position="160"/>
        <end position="292"/>
    </location>
</feature>
<dbReference type="Gene3D" id="1.10.3730.20">
    <property type="match status" value="1"/>
</dbReference>
<evidence type="ECO:0000256" key="3">
    <source>
        <dbReference type="ARBA" id="ARBA00022692"/>
    </source>
</evidence>
<dbReference type="RefSeq" id="WP_129330196.1">
    <property type="nucleotide sequence ID" value="NZ_SDVB01000037.1"/>
</dbReference>
<dbReference type="Proteomes" id="UP000291088">
    <property type="component" value="Unassembled WGS sequence"/>
</dbReference>
<comment type="similarity">
    <text evidence="2">Belongs to the EamA transporter family.</text>
</comment>
<keyword evidence="9" id="KW-1185">Reference proteome</keyword>
<dbReference type="PANTHER" id="PTHR32322:SF2">
    <property type="entry name" value="EAMA DOMAIN-CONTAINING PROTEIN"/>
    <property type="match status" value="1"/>
</dbReference>
<dbReference type="PANTHER" id="PTHR32322">
    <property type="entry name" value="INNER MEMBRANE TRANSPORTER"/>
    <property type="match status" value="1"/>
</dbReference>
<dbReference type="OrthoDB" id="5430053at2"/>
<comment type="subcellular location">
    <subcellularLocation>
        <location evidence="1">Membrane</location>
        <topology evidence="1">Multi-pass membrane protein</topology>
    </subcellularLocation>
</comment>
<evidence type="ECO:0000313" key="8">
    <source>
        <dbReference type="EMBL" id="RYC27837.1"/>
    </source>
</evidence>
<reference evidence="8 9" key="1">
    <citation type="submission" date="2019-01" db="EMBL/GenBank/DDBJ databases">
        <authorList>
            <person name="Deng T."/>
        </authorList>
    </citation>
    <scope>NUCLEOTIDE SEQUENCE [LARGE SCALE GENOMIC DNA]</scope>
    <source>
        <strain evidence="8 9">F8825</strain>
    </source>
</reference>
<feature type="transmembrane region" description="Helical" evidence="6">
    <location>
        <begin position="107"/>
        <end position="127"/>
    </location>
</feature>
<keyword evidence="4 6" id="KW-1133">Transmembrane helix</keyword>
<keyword evidence="3 6" id="KW-0812">Transmembrane</keyword>
<feature type="transmembrane region" description="Helical" evidence="6">
    <location>
        <begin position="276"/>
        <end position="294"/>
    </location>
</feature>
<dbReference type="AlphaFoldDB" id="A0A4V1RTR8"/>
<feature type="transmembrane region" description="Helical" evidence="6">
    <location>
        <begin position="81"/>
        <end position="101"/>
    </location>
</feature>
<feature type="transmembrane region" description="Helical" evidence="6">
    <location>
        <begin position="186"/>
        <end position="208"/>
    </location>
</feature>
<dbReference type="InterPro" id="IPR037185">
    <property type="entry name" value="EmrE-like"/>
</dbReference>
<gene>
    <name evidence="8" type="ORF">EUU22_00630</name>
</gene>
<evidence type="ECO:0000313" key="9">
    <source>
        <dbReference type="Proteomes" id="UP000291088"/>
    </source>
</evidence>